<dbReference type="Proteomes" id="UP001164803">
    <property type="component" value="Plasmid unnamed2"/>
</dbReference>
<name>A0ABY6Z9M9_9BACL</name>
<proteinExistence type="predicted"/>
<dbReference type="RefSeq" id="WP_268047157.1">
    <property type="nucleotide sequence ID" value="NZ_CP104066.1"/>
</dbReference>
<accession>A0ABY6Z9M9</accession>
<organism evidence="2 3">
    <name type="scientific">Alicyclobacillus dauci</name>
    <dbReference type="NCBI Taxonomy" id="1475485"/>
    <lineage>
        <taxon>Bacteria</taxon>
        <taxon>Bacillati</taxon>
        <taxon>Bacillota</taxon>
        <taxon>Bacilli</taxon>
        <taxon>Bacillales</taxon>
        <taxon>Alicyclobacillaceae</taxon>
        <taxon>Alicyclobacillus</taxon>
    </lineage>
</organism>
<geneLocation type="plasmid" evidence="2 3">
    <name>unnamed2</name>
</geneLocation>
<dbReference type="EMBL" id="CP104066">
    <property type="protein sequence ID" value="WAH39574.1"/>
    <property type="molecule type" value="Genomic_DNA"/>
</dbReference>
<evidence type="ECO:0008006" key="4">
    <source>
        <dbReference type="Google" id="ProtNLM"/>
    </source>
</evidence>
<reference evidence="2" key="1">
    <citation type="submission" date="2022-08" db="EMBL/GenBank/DDBJ databases">
        <title>Alicyclobacillus dauci DSM2870, complete genome.</title>
        <authorList>
            <person name="Wang Q."/>
            <person name="Cai R."/>
            <person name="Wang Z."/>
        </authorList>
    </citation>
    <scope>NUCLEOTIDE SEQUENCE</scope>
    <source>
        <strain evidence="2">DSM 28700</strain>
        <plasmid evidence="2">unnamed2</plasmid>
    </source>
</reference>
<evidence type="ECO:0000313" key="2">
    <source>
        <dbReference type="EMBL" id="WAH39574.1"/>
    </source>
</evidence>
<keyword evidence="3" id="KW-1185">Reference proteome</keyword>
<sequence length="55" mass="6420">MHNPLAEVRSVLIQAVNDTYQFESMGHMSDDEIRNWLNDIVMADVEKMLNQRASR</sequence>
<keyword evidence="2" id="KW-0614">Plasmid</keyword>
<evidence type="ECO:0000313" key="3">
    <source>
        <dbReference type="Proteomes" id="UP001164803"/>
    </source>
</evidence>
<dbReference type="EMBL" id="CP104066">
    <property type="protein sequence ID" value="WAH39514.1"/>
    <property type="molecule type" value="Genomic_DNA"/>
</dbReference>
<protein>
    <recommendedName>
        <fullName evidence="4">Fur-regulated basic protein A</fullName>
    </recommendedName>
</protein>
<gene>
    <name evidence="2" type="ORF">NZD86_24115</name>
    <name evidence="1" type="ORF">NZD86_24415</name>
</gene>
<evidence type="ECO:0000313" key="1">
    <source>
        <dbReference type="EMBL" id="WAH39514.1"/>
    </source>
</evidence>